<dbReference type="AlphaFoldDB" id="A0A914YW77"/>
<feature type="region of interest" description="Disordered" evidence="1">
    <location>
        <begin position="164"/>
        <end position="193"/>
    </location>
</feature>
<feature type="region of interest" description="Disordered" evidence="1">
    <location>
        <begin position="364"/>
        <end position="384"/>
    </location>
</feature>
<evidence type="ECO:0000313" key="2">
    <source>
        <dbReference type="Proteomes" id="UP000887577"/>
    </source>
</evidence>
<reference evidence="3" key="1">
    <citation type="submission" date="2022-11" db="UniProtKB">
        <authorList>
            <consortium name="WormBaseParasite"/>
        </authorList>
    </citation>
    <scope>IDENTIFICATION</scope>
</reference>
<name>A0A914YW77_9BILA</name>
<dbReference type="WBParaSite" id="PSU_v2.g4371.t1">
    <property type="protein sequence ID" value="PSU_v2.g4371.t1"/>
    <property type="gene ID" value="PSU_v2.g4371"/>
</dbReference>
<dbReference type="Proteomes" id="UP000887577">
    <property type="component" value="Unplaced"/>
</dbReference>
<feature type="compositionally biased region" description="Basic residues" evidence="1">
    <location>
        <begin position="665"/>
        <end position="679"/>
    </location>
</feature>
<feature type="region of interest" description="Disordered" evidence="1">
    <location>
        <begin position="649"/>
        <end position="739"/>
    </location>
</feature>
<protein>
    <submittedName>
        <fullName evidence="3">Uncharacterized protein</fullName>
    </submittedName>
</protein>
<evidence type="ECO:0000256" key="1">
    <source>
        <dbReference type="SAM" id="MobiDB-lite"/>
    </source>
</evidence>
<proteinExistence type="predicted"/>
<keyword evidence="2" id="KW-1185">Reference proteome</keyword>
<accession>A0A914YW77</accession>
<organism evidence="2 3">
    <name type="scientific">Panagrolaimus superbus</name>
    <dbReference type="NCBI Taxonomy" id="310955"/>
    <lineage>
        <taxon>Eukaryota</taxon>
        <taxon>Metazoa</taxon>
        <taxon>Ecdysozoa</taxon>
        <taxon>Nematoda</taxon>
        <taxon>Chromadorea</taxon>
        <taxon>Rhabditida</taxon>
        <taxon>Tylenchina</taxon>
        <taxon>Panagrolaimomorpha</taxon>
        <taxon>Panagrolaimoidea</taxon>
        <taxon>Panagrolaimidae</taxon>
        <taxon>Panagrolaimus</taxon>
    </lineage>
</organism>
<evidence type="ECO:0000313" key="3">
    <source>
        <dbReference type="WBParaSite" id="PSU_v2.g4371.t1"/>
    </source>
</evidence>
<sequence>MFTIPQPTIKFNGPLPLNPIADQVPENDFQDLQRPKDVSTDPDSVRSYLQNELLKEKLLPENEKGRRRYTPRHINDSGTIGSFEDLTVASNDTEEIIDTNDIVQTDDIIANNENVQTNEIIDNNENVETVEDPVNFDKITEPNSQKKFIFISAKNINKIDDEDDETRLAKVPTPPKKRRIEARDPPAPPETQLPPRRIFLELIEAQNNMDRISRERERELQSKRPTFVPEYIDPKQMILAKRNAKKGTFLSHNGKNKLTANPETGIIFHPYRLPGKPEPFSKESALHCYKYVDTKPPYLDREKLYWKSLNMGPPPHDYHQKDIDGKPRKAAPTKEYFQRILGGRPRSHSCTTYSENESIYIEKNKLDKDKPKESRRSKSADPPPCSRNKLFIKYMMRKFTIPNLNMEAQLIFSFLRKYETGKYFQVFCIFWAEYYKRVEIRCRKEGKEFETPTIWNVIPYENKRLSEADTAKIAPEPTRINTKPWINDYVNRVLNFFYYDEKPSIPVIQPLHEQLTKHPLIISSAKSKLKHLVYEQLSMKQFFFNLLNGNEEARKIWIARKNVLKQTRLIEKRFFGIEGINDFLPQQFRAKTVSQIPEDHRIFLNDQNGWLLERMIEIRTDEEIKRKKEEEKLRKVALRKAAIVSEEAKRKASGLSPVKPPPPKKAARKKPAGKKRKSKGGQSQKLVSKEPPLTKGRKRTHSEGVDENDENQIIAQCSKSHERDFSPELTASYFSQYVS</sequence>
<feature type="compositionally biased region" description="Basic and acidic residues" evidence="1">
    <location>
        <begin position="364"/>
        <end position="379"/>
    </location>
</feature>